<evidence type="ECO:0000313" key="2">
    <source>
        <dbReference type="Proteomes" id="UP000814128"/>
    </source>
</evidence>
<protein>
    <submittedName>
        <fullName evidence="1">Uncharacterized protein</fullName>
    </submittedName>
</protein>
<gene>
    <name evidence="1" type="ORF">K488DRAFT_63408</name>
</gene>
<keyword evidence="2" id="KW-1185">Reference proteome</keyword>
<evidence type="ECO:0000313" key="1">
    <source>
        <dbReference type="EMBL" id="KAI0026990.1"/>
    </source>
</evidence>
<accession>A0ACB8Q5J5</accession>
<reference evidence="1" key="2">
    <citation type="journal article" date="2022" name="New Phytol.">
        <title>Evolutionary transition to the ectomycorrhizal habit in the genomes of a hyperdiverse lineage of mushroom-forming fungi.</title>
        <authorList>
            <person name="Looney B."/>
            <person name="Miyauchi S."/>
            <person name="Morin E."/>
            <person name="Drula E."/>
            <person name="Courty P.E."/>
            <person name="Kohler A."/>
            <person name="Kuo A."/>
            <person name="LaButti K."/>
            <person name="Pangilinan J."/>
            <person name="Lipzen A."/>
            <person name="Riley R."/>
            <person name="Andreopoulos W."/>
            <person name="He G."/>
            <person name="Johnson J."/>
            <person name="Nolan M."/>
            <person name="Tritt A."/>
            <person name="Barry K.W."/>
            <person name="Grigoriev I.V."/>
            <person name="Nagy L.G."/>
            <person name="Hibbett D."/>
            <person name="Henrissat B."/>
            <person name="Matheny P.B."/>
            <person name="Labbe J."/>
            <person name="Martin F.M."/>
        </authorList>
    </citation>
    <scope>NUCLEOTIDE SEQUENCE</scope>
    <source>
        <strain evidence="1">EC-137</strain>
    </source>
</reference>
<feature type="non-terminal residue" evidence="1">
    <location>
        <position position="97"/>
    </location>
</feature>
<sequence length="97" mass="11726">MDTGANDFVDQVRNEYPEDVFFSKVLGNTKSYQTFTEDKGLIYTRNHTDQEVLCIPRVLHPKSGRRLTEMVIDNSHMMLRYLRIQHTTDHVRRYYWW</sequence>
<comment type="caution">
    <text evidence="1">The sequence shown here is derived from an EMBL/GenBank/DDBJ whole genome shotgun (WGS) entry which is preliminary data.</text>
</comment>
<organism evidence="1 2">
    <name type="scientific">Vararia minispora EC-137</name>
    <dbReference type="NCBI Taxonomy" id="1314806"/>
    <lineage>
        <taxon>Eukaryota</taxon>
        <taxon>Fungi</taxon>
        <taxon>Dikarya</taxon>
        <taxon>Basidiomycota</taxon>
        <taxon>Agaricomycotina</taxon>
        <taxon>Agaricomycetes</taxon>
        <taxon>Russulales</taxon>
        <taxon>Lachnocladiaceae</taxon>
        <taxon>Vararia</taxon>
    </lineage>
</organism>
<dbReference type="Proteomes" id="UP000814128">
    <property type="component" value="Unassembled WGS sequence"/>
</dbReference>
<name>A0ACB8Q5J5_9AGAM</name>
<proteinExistence type="predicted"/>
<reference evidence="1" key="1">
    <citation type="submission" date="2021-02" db="EMBL/GenBank/DDBJ databases">
        <authorList>
            <consortium name="DOE Joint Genome Institute"/>
            <person name="Ahrendt S."/>
            <person name="Looney B.P."/>
            <person name="Miyauchi S."/>
            <person name="Morin E."/>
            <person name="Drula E."/>
            <person name="Courty P.E."/>
            <person name="Chicoki N."/>
            <person name="Fauchery L."/>
            <person name="Kohler A."/>
            <person name="Kuo A."/>
            <person name="Labutti K."/>
            <person name="Pangilinan J."/>
            <person name="Lipzen A."/>
            <person name="Riley R."/>
            <person name="Andreopoulos W."/>
            <person name="He G."/>
            <person name="Johnson J."/>
            <person name="Barry K.W."/>
            <person name="Grigoriev I.V."/>
            <person name="Nagy L."/>
            <person name="Hibbett D."/>
            <person name="Henrissat B."/>
            <person name="Matheny P.B."/>
            <person name="Labbe J."/>
            <person name="Martin F."/>
        </authorList>
    </citation>
    <scope>NUCLEOTIDE SEQUENCE</scope>
    <source>
        <strain evidence="1">EC-137</strain>
    </source>
</reference>
<dbReference type="EMBL" id="MU274059">
    <property type="protein sequence ID" value="KAI0026990.1"/>
    <property type="molecule type" value="Genomic_DNA"/>
</dbReference>